<dbReference type="InterPro" id="IPR001347">
    <property type="entry name" value="SIS_dom"/>
</dbReference>
<evidence type="ECO:0000259" key="4">
    <source>
        <dbReference type="PROSITE" id="PS51071"/>
    </source>
</evidence>
<accession>A0A2W2CAB8</accession>
<dbReference type="Pfam" id="PF01418">
    <property type="entry name" value="HTH_6"/>
    <property type="match status" value="1"/>
</dbReference>
<reference evidence="7" key="1">
    <citation type="submission" date="2018-06" db="EMBL/GenBank/DDBJ databases">
        <title>Aestuariibacter litoralis strain KCTC 52945T.</title>
        <authorList>
            <person name="Li X."/>
            <person name="Salam N."/>
            <person name="Li J.-L."/>
            <person name="Chen Y.-M."/>
            <person name="Yang Z.-W."/>
            <person name="Zhang L.-Y."/>
            <person name="Han M.-X."/>
            <person name="Xiao M."/>
            <person name="Li W.-J."/>
        </authorList>
    </citation>
    <scope>NUCLEOTIDE SEQUENCE [LARGE SCALE GENOMIC DNA]</scope>
    <source>
        <strain evidence="7">KCTC 52945</strain>
    </source>
</reference>
<keyword evidence="7" id="KW-1185">Reference proteome</keyword>
<dbReference type="InterPro" id="IPR046348">
    <property type="entry name" value="SIS_dom_sf"/>
</dbReference>
<dbReference type="InterPro" id="IPR000281">
    <property type="entry name" value="HTH_RpiR"/>
</dbReference>
<sequence>MTETLSPPRDFAALKLQLAALAGTLPKRLLQIAGFAIDHPDEIAFGTVSSIAEQAGVQPSALVRFAQALGYQGFSDMQEVFRSRLRERIPNYDERLQQLRQHAPDTSQPNVILHGFCEASARSLAGLQEKLDPAALDGAVEDLARAETIYLVGLRRSFPIASYMAYALGKLGVRATLVDAVGGLAAEQITFATRRDAVLAISFTPYAPETLSLARAAAEKGVPVIALTDSPFSPLAQIGGRWIEISEANFEGFRSMAATLALAMTLTVAIAGRRAPPG</sequence>
<evidence type="ECO:0000256" key="3">
    <source>
        <dbReference type="ARBA" id="ARBA00023163"/>
    </source>
</evidence>
<dbReference type="AlphaFoldDB" id="A0A2W2CAB8"/>
<evidence type="ECO:0000256" key="2">
    <source>
        <dbReference type="ARBA" id="ARBA00023125"/>
    </source>
</evidence>
<dbReference type="Gene3D" id="1.10.10.10">
    <property type="entry name" value="Winged helix-like DNA-binding domain superfamily/Winged helix DNA-binding domain"/>
    <property type="match status" value="1"/>
</dbReference>
<protein>
    <submittedName>
        <fullName evidence="6">RpiR family transcriptional regulator</fullName>
    </submittedName>
</protein>
<evidence type="ECO:0000256" key="1">
    <source>
        <dbReference type="ARBA" id="ARBA00023015"/>
    </source>
</evidence>
<evidence type="ECO:0000313" key="7">
    <source>
        <dbReference type="Proteomes" id="UP000248795"/>
    </source>
</evidence>
<dbReference type="GO" id="GO:0097367">
    <property type="term" value="F:carbohydrate derivative binding"/>
    <property type="evidence" value="ECO:0007669"/>
    <property type="project" value="InterPro"/>
</dbReference>
<dbReference type="CDD" id="cd05013">
    <property type="entry name" value="SIS_RpiR"/>
    <property type="match status" value="1"/>
</dbReference>
<dbReference type="GO" id="GO:0003677">
    <property type="term" value="F:DNA binding"/>
    <property type="evidence" value="ECO:0007669"/>
    <property type="project" value="UniProtKB-KW"/>
</dbReference>
<dbReference type="InterPro" id="IPR047640">
    <property type="entry name" value="RpiR-like"/>
</dbReference>
<dbReference type="PANTHER" id="PTHR30514">
    <property type="entry name" value="GLUCOKINASE"/>
    <property type="match status" value="1"/>
</dbReference>
<evidence type="ECO:0000313" key="6">
    <source>
        <dbReference type="EMBL" id="PZF77113.1"/>
    </source>
</evidence>
<dbReference type="Gene3D" id="3.40.50.10490">
    <property type="entry name" value="Glucose-6-phosphate isomerase like protein, domain 1"/>
    <property type="match status" value="1"/>
</dbReference>
<dbReference type="RefSeq" id="WP_111197329.1">
    <property type="nucleotide sequence ID" value="NZ_QKVK01000003.1"/>
</dbReference>
<evidence type="ECO:0000259" key="5">
    <source>
        <dbReference type="PROSITE" id="PS51464"/>
    </source>
</evidence>
<dbReference type="GO" id="GO:0003700">
    <property type="term" value="F:DNA-binding transcription factor activity"/>
    <property type="evidence" value="ECO:0007669"/>
    <property type="project" value="InterPro"/>
</dbReference>
<dbReference type="InterPro" id="IPR035472">
    <property type="entry name" value="RpiR-like_SIS"/>
</dbReference>
<keyword evidence="3" id="KW-0804">Transcription</keyword>
<dbReference type="InterPro" id="IPR036388">
    <property type="entry name" value="WH-like_DNA-bd_sf"/>
</dbReference>
<dbReference type="SUPFAM" id="SSF46689">
    <property type="entry name" value="Homeodomain-like"/>
    <property type="match status" value="1"/>
</dbReference>
<feature type="domain" description="HTH rpiR-type" evidence="4">
    <location>
        <begin position="12"/>
        <end position="88"/>
    </location>
</feature>
<dbReference type="InterPro" id="IPR009057">
    <property type="entry name" value="Homeodomain-like_sf"/>
</dbReference>
<gene>
    <name evidence="6" type="ORF">DK847_07210</name>
</gene>
<organism evidence="6 7">
    <name type="scientific">Aestuariivirga litoralis</name>
    <dbReference type="NCBI Taxonomy" id="2650924"/>
    <lineage>
        <taxon>Bacteria</taxon>
        <taxon>Pseudomonadati</taxon>
        <taxon>Pseudomonadota</taxon>
        <taxon>Alphaproteobacteria</taxon>
        <taxon>Hyphomicrobiales</taxon>
        <taxon>Aestuariivirgaceae</taxon>
        <taxon>Aestuariivirga</taxon>
    </lineage>
</organism>
<dbReference type="Proteomes" id="UP000248795">
    <property type="component" value="Unassembled WGS sequence"/>
</dbReference>
<keyword evidence="1" id="KW-0805">Transcription regulation</keyword>
<keyword evidence="2" id="KW-0238">DNA-binding</keyword>
<dbReference type="SUPFAM" id="SSF53697">
    <property type="entry name" value="SIS domain"/>
    <property type="match status" value="1"/>
</dbReference>
<name>A0A2W2CAB8_9HYPH</name>
<proteinExistence type="predicted"/>
<dbReference type="PROSITE" id="PS51464">
    <property type="entry name" value="SIS"/>
    <property type="match status" value="1"/>
</dbReference>
<dbReference type="EMBL" id="QKVK01000003">
    <property type="protein sequence ID" value="PZF77113.1"/>
    <property type="molecule type" value="Genomic_DNA"/>
</dbReference>
<dbReference type="GO" id="GO:1901135">
    <property type="term" value="P:carbohydrate derivative metabolic process"/>
    <property type="evidence" value="ECO:0007669"/>
    <property type="project" value="InterPro"/>
</dbReference>
<comment type="caution">
    <text evidence="6">The sequence shown here is derived from an EMBL/GenBank/DDBJ whole genome shotgun (WGS) entry which is preliminary data.</text>
</comment>
<feature type="domain" description="SIS" evidence="5">
    <location>
        <begin position="139"/>
        <end position="276"/>
    </location>
</feature>
<dbReference type="Pfam" id="PF01380">
    <property type="entry name" value="SIS"/>
    <property type="match status" value="1"/>
</dbReference>
<dbReference type="PROSITE" id="PS51071">
    <property type="entry name" value="HTH_RPIR"/>
    <property type="match status" value="1"/>
</dbReference>
<dbReference type="PANTHER" id="PTHR30514:SF20">
    <property type="entry name" value="TRANSCRIPTIONAL REGULATOR"/>
    <property type="match status" value="1"/>
</dbReference>